<evidence type="ECO:0000313" key="2">
    <source>
        <dbReference type="EMBL" id="PIV10688.1"/>
    </source>
</evidence>
<dbReference type="GO" id="GO:0005524">
    <property type="term" value="F:ATP binding"/>
    <property type="evidence" value="ECO:0007669"/>
    <property type="project" value="InterPro"/>
</dbReference>
<dbReference type="PROSITE" id="PS51192">
    <property type="entry name" value="HELICASE_ATP_BIND_1"/>
    <property type="match status" value="1"/>
</dbReference>
<dbReference type="InterPro" id="IPR050742">
    <property type="entry name" value="Helicase_Restrict-Modif_Enz"/>
</dbReference>
<protein>
    <recommendedName>
        <fullName evidence="1">Helicase ATP-binding domain-containing protein</fullName>
    </recommendedName>
</protein>
<name>A0A2M7BVV6_9BACT</name>
<dbReference type="GO" id="GO:0016787">
    <property type="term" value="F:hydrolase activity"/>
    <property type="evidence" value="ECO:0007669"/>
    <property type="project" value="InterPro"/>
</dbReference>
<dbReference type="PANTHER" id="PTHR47396:SF1">
    <property type="entry name" value="ATP-DEPENDENT HELICASE IRC3-RELATED"/>
    <property type="match status" value="1"/>
</dbReference>
<dbReference type="GO" id="GO:0003677">
    <property type="term" value="F:DNA binding"/>
    <property type="evidence" value="ECO:0007669"/>
    <property type="project" value="InterPro"/>
</dbReference>
<evidence type="ECO:0000313" key="3">
    <source>
        <dbReference type="Proteomes" id="UP000230673"/>
    </source>
</evidence>
<evidence type="ECO:0000259" key="1">
    <source>
        <dbReference type="PROSITE" id="PS51192"/>
    </source>
</evidence>
<dbReference type="GO" id="GO:0005829">
    <property type="term" value="C:cytosol"/>
    <property type="evidence" value="ECO:0007669"/>
    <property type="project" value="TreeGrafter"/>
</dbReference>
<feature type="domain" description="Helicase ATP-binding" evidence="1">
    <location>
        <begin position="20"/>
        <end position="199"/>
    </location>
</feature>
<accession>A0A2M7BVV6</accession>
<dbReference type="InterPro" id="IPR027417">
    <property type="entry name" value="P-loop_NTPase"/>
</dbReference>
<dbReference type="Gene3D" id="3.40.50.300">
    <property type="entry name" value="P-loop containing nucleotide triphosphate hydrolases"/>
    <property type="match status" value="2"/>
</dbReference>
<organism evidence="2 3">
    <name type="scientific">Candidatus Roizmanbacteria bacterium CG03_land_8_20_14_0_80_35_26</name>
    <dbReference type="NCBI Taxonomy" id="1974845"/>
    <lineage>
        <taxon>Bacteria</taxon>
        <taxon>Candidatus Roizmaniibacteriota</taxon>
    </lineage>
</organism>
<dbReference type="InterPro" id="IPR006935">
    <property type="entry name" value="Helicase/UvrB_N"/>
</dbReference>
<dbReference type="SMART" id="SM00487">
    <property type="entry name" value="DEXDc"/>
    <property type="match status" value="1"/>
</dbReference>
<sequence>MQLKIYQENAIEELLEDSKKLLGRDSQKLIFKAPTGSGKTIMMAEFLKRLIDDREIKQPFSFIWTAPRPVLTNQSKQKLENYFETNRAIKCSFFEDLDDRKIDENEILFFNWESINKVDNIYIRDNEQEFNLSTVLQRTKEEGREIVLIIDEIHHHAESDISQGLREMIGPKLTIGVSATPKMRDPNEITEVPLEKVKIEGMIKKAIVLNENFINLLKEGKIESSLSKSSDELVIDAALKKREELLKAFGKENTGINPLVLIQLPDRIGQTEDYQKDLVIRILKDKYKISTENGKLAIWLSGEHINKENVEKADSEVEVLIFKQAIALGWDCPRAQILVLFREWHSPIFSIQTVGRIMRMPEPDKGHYQNDILNYGYVYTNLSDIEIKEDLAGGYISIFTSYRKKDYKPIDLLSYYSVRHREKTRLSPFFIQIFLKEAERYQLKKRADKKAIKLDIKVFSDWKTEDIDLLTSKTILADKPIEMSNYDFQRLFDFFVRRSLQEGTVYLYPEDRSVGRIKESIYKFFEKEFKMERGEGEDEAIKTVLSDKNIGHFFNVIDKAKEKYIKEVIERTSELGFIENWNISEKQTFNETYQKEDRRKSIMQPFYIDEKWKSEKAFINYLDSKTNSVEWWFKNSDRDATFFAVPYENGEKKPFYVDFIVKFKDGKIGLFDTHGIHLSDFKAKAEGLHKYIESENKRGKRLFSGLIMNTDSRNYKGRWIYFDETSKEFKNNDFSNWKDLLI</sequence>
<dbReference type="AlphaFoldDB" id="A0A2M7BVV6"/>
<dbReference type="EMBL" id="PEUY01000063">
    <property type="protein sequence ID" value="PIV10688.1"/>
    <property type="molecule type" value="Genomic_DNA"/>
</dbReference>
<dbReference type="Pfam" id="PF04851">
    <property type="entry name" value="ResIII"/>
    <property type="match status" value="1"/>
</dbReference>
<proteinExistence type="predicted"/>
<reference evidence="3" key="1">
    <citation type="submission" date="2017-09" db="EMBL/GenBank/DDBJ databases">
        <title>Depth-based differentiation of microbial function through sediment-hosted aquifers and enrichment of novel symbionts in the deep terrestrial subsurface.</title>
        <authorList>
            <person name="Probst A.J."/>
            <person name="Ladd B."/>
            <person name="Jarett J.K."/>
            <person name="Geller-Mcgrath D.E."/>
            <person name="Sieber C.M.K."/>
            <person name="Emerson J.B."/>
            <person name="Anantharaman K."/>
            <person name="Thomas B.C."/>
            <person name="Malmstrom R."/>
            <person name="Stieglmeier M."/>
            <person name="Klingl A."/>
            <person name="Woyke T."/>
            <person name="Ryan C.M."/>
            <person name="Banfield J.F."/>
        </authorList>
    </citation>
    <scope>NUCLEOTIDE SEQUENCE [LARGE SCALE GENOMIC DNA]</scope>
</reference>
<comment type="caution">
    <text evidence="2">The sequence shown here is derived from an EMBL/GenBank/DDBJ whole genome shotgun (WGS) entry which is preliminary data.</text>
</comment>
<dbReference type="PANTHER" id="PTHR47396">
    <property type="entry name" value="TYPE I RESTRICTION ENZYME ECOKI R PROTEIN"/>
    <property type="match status" value="1"/>
</dbReference>
<dbReference type="Proteomes" id="UP000230673">
    <property type="component" value="Unassembled WGS sequence"/>
</dbReference>
<gene>
    <name evidence="2" type="ORF">COS50_04145</name>
</gene>
<dbReference type="CDD" id="cd18785">
    <property type="entry name" value="SF2_C"/>
    <property type="match status" value="1"/>
</dbReference>
<dbReference type="InterPro" id="IPR014001">
    <property type="entry name" value="Helicase_ATP-bd"/>
</dbReference>
<dbReference type="SUPFAM" id="SSF52540">
    <property type="entry name" value="P-loop containing nucleoside triphosphate hydrolases"/>
    <property type="match status" value="2"/>
</dbReference>